<reference evidence="2" key="1">
    <citation type="journal article" date="2018" name="Genome Biol.">
        <title>SKESA: strategic k-mer extension for scrupulous assemblies.</title>
        <authorList>
            <person name="Souvorov A."/>
            <person name="Agarwala R."/>
            <person name="Lipman D.J."/>
        </authorList>
    </citation>
    <scope>NUCLEOTIDE SEQUENCE</scope>
    <source>
        <strain evidence="2">MA.03-3818</strain>
    </source>
</reference>
<feature type="region of interest" description="Disordered" evidence="1">
    <location>
        <begin position="57"/>
        <end position="81"/>
    </location>
</feature>
<evidence type="ECO:0000313" key="2">
    <source>
        <dbReference type="EMBL" id="HAF1616346.1"/>
    </source>
</evidence>
<comment type="caution">
    <text evidence="2">The sequence shown here is derived from an EMBL/GenBank/DDBJ whole genome shotgun (WGS) entry which is preliminary data.</text>
</comment>
<organism evidence="2">
    <name type="scientific">Salmonella enterica</name>
    <name type="common">Salmonella choleraesuis</name>
    <dbReference type="NCBI Taxonomy" id="28901"/>
    <lineage>
        <taxon>Bacteria</taxon>
        <taxon>Pseudomonadati</taxon>
        <taxon>Pseudomonadota</taxon>
        <taxon>Gammaproteobacteria</taxon>
        <taxon>Enterobacterales</taxon>
        <taxon>Enterobacteriaceae</taxon>
        <taxon>Salmonella</taxon>
    </lineage>
</organism>
<protein>
    <submittedName>
        <fullName evidence="2">Uncharacterized protein</fullName>
    </submittedName>
</protein>
<sequence length="180" mass="20786">MKNHITQSQIVYLPYVFAVNPESSQIQRWIQKTENQLLDRVKAALDEAGVAWIDMRTKERSKPADTDASQTPPMVEAGNTDSVEGCEDIRYAIRQHLYYGDVLTRTFYNSRVFICKNAAQEYAEKFTEEFKTGQFTTQCEVTELTPQIVNEIRSEYGWNNPTTVYRALPDDWKEGKDNAQ</sequence>
<reference evidence="2" key="2">
    <citation type="submission" date="2020-02" db="EMBL/GenBank/DDBJ databases">
        <authorList>
            <consortium name="NCBI Pathogen Detection Project"/>
        </authorList>
    </citation>
    <scope>NUCLEOTIDE SEQUENCE</scope>
    <source>
        <strain evidence="2">MA.03-3818</strain>
    </source>
</reference>
<accession>A0A742ZQ24</accession>
<dbReference type="AlphaFoldDB" id="A0A742ZQ24"/>
<dbReference type="EMBL" id="DAAUKO010000032">
    <property type="protein sequence ID" value="HAF1616346.1"/>
    <property type="molecule type" value="Genomic_DNA"/>
</dbReference>
<proteinExistence type="predicted"/>
<evidence type="ECO:0000256" key="1">
    <source>
        <dbReference type="SAM" id="MobiDB-lite"/>
    </source>
</evidence>
<name>A0A742ZQ24_SALER</name>
<gene>
    <name evidence="2" type="ORF">G9B49_005424</name>
</gene>